<sequence length="511" mass="58673">MRKKWIIGLVGIVLLTGMVAASAYEMTPERKAWLATNPYKGVTVRVLTLKATVSQPLFILGRKWEKETGGKVEVVEVPLAAFHQKIFTDLITGMGEYDAFLTASWYYGDYFSAPEPYIIPIEKFMKDPRFPQWDPKTVLPAMKKLLTWGGKWYGIPNDNDGQVLYYREDILKNPEYQRRFKAEFGYDLPIPPKTTKQFLDEAKFFNGWDWDKDGKADYGVSMHLKVGEQAMFHYASFAAPYVISPDNRYFWFNPENMDPLINSEGHVAAMEDIVKLSHYGPRAMLAWTLGEGWDLFLKGDAVFCFTWGDLGALAQDPKESRVRGKIGACPMPGRYKIYDPIKKIWRKYDKVIQVGNTTGGSWHLVISRYSKHPEATYDYAAFMAIKENAFWNFTRGWTGVDPGRTFAFLPPYGTASIQDYVEQGWDPHDVKPYTDAYYLDFTNPLQILYLRIPGGEEYWRALDFALGKAVSGELSPKEALDECYKDFVKITNRLGKERQLKLFRESVEYGG</sequence>
<keyword evidence="3" id="KW-0732">Signal</keyword>
<dbReference type="AlphaFoldDB" id="A0A662DE41"/>
<proteinExistence type="inferred from homology"/>
<evidence type="ECO:0000256" key="1">
    <source>
        <dbReference type="ARBA" id="ARBA00008520"/>
    </source>
</evidence>
<dbReference type="PANTHER" id="PTHR43649:SF34">
    <property type="entry name" value="ABC TRANSPORTER PERIPLASMIC-BINDING PROTEIN YCJN-RELATED"/>
    <property type="match status" value="1"/>
</dbReference>
<comment type="caution">
    <text evidence="4">The sequence shown here is derived from an EMBL/GenBank/DDBJ whole genome shotgun (WGS) entry which is preliminary data.</text>
</comment>
<organism evidence="4 5">
    <name type="scientific">Aerophobetes bacterium</name>
    <dbReference type="NCBI Taxonomy" id="2030807"/>
    <lineage>
        <taxon>Bacteria</taxon>
        <taxon>Candidatus Aerophobota</taxon>
    </lineage>
</organism>
<comment type="similarity">
    <text evidence="1">Belongs to the bacterial solute-binding protein 1 family.</text>
</comment>
<dbReference type="SUPFAM" id="SSF53850">
    <property type="entry name" value="Periplasmic binding protein-like II"/>
    <property type="match status" value="1"/>
</dbReference>
<keyword evidence="2" id="KW-0813">Transport</keyword>
<dbReference type="EMBL" id="QMQB01000157">
    <property type="protein sequence ID" value="RLE12449.1"/>
    <property type="molecule type" value="Genomic_DNA"/>
</dbReference>
<dbReference type="Gene3D" id="3.40.190.10">
    <property type="entry name" value="Periplasmic binding protein-like II"/>
    <property type="match status" value="2"/>
</dbReference>
<evidence type="ECO:0000313" key="4">
    <source>
        <dbReference type="EMBL" id="RLE12449.1"/>
    </source>
</evidence>
<dbReference type="PANTHER" id="PTHR43649">
    <property type="entry name" value="ARABINOSE-BINDING PROTEIN-RELATED"/>
    <property type="match status" value="1"/>
</dbReference>
<evidence type="ECO:0000313" key="5">
    <source>
        <dbReference type="Proteomes" id="UP000267654"/>
    </source>
</evidence>
<dbReference type="Proteomes" id="UP000267654">
    <property type="component" value="Unassembled WGS sequence"/>
</dbReference>
<evidence type="ECO:0000256" key="3">
    <source>
        <dbReference type="ARBA" id="ARBA00022729"/>
    </source>
</evidence>
<gene>
    <name evidence="4" type="ORF">DRI96_04535</name>
</gene>
<dbReference type="InterPro" id="IPR006059">
    <property type="entry name" value="SBP"/>
</dbReference>
<name>A0A662DE41_UNCAE</name>
<dbReference type="InterPro" id="IPR050490">
    <property type="entry name" value="Bact_solute-bd_prot1"/>
</dbReference>
<accession>A0A662DE41</accession>
<protein>
    <submittedName>
        <fullName evidence="4">ABC transporter substrate-binding protein</fullName>
    </submittedName>
</protein>
<dbReference type="Pfam" id="PF01547">
    <property type="entry name" value="SBP_bac_1"/>
    <property type="match status" value="1"/>
</dbReference>
<evidence type="ECO:0000256" key="2">
    <source>
        <dbReference type="ARBA" id="ARBA00022448"/>
    </source>
</evidence>
<reference evidence="4 5" key="1">
    <citation type="submission" date="2018-06" db="EMBL/GenBank/DDBJ databases">
        <title>Extensive metabolic versatility and redundancy in microbially diverse, dynamic hydrothermal sediments.</title>
        <authorList>
            <person name="Dombrowski N."/>
            <person name="Teske A."/>
            <person name="Baker B.J."/>
        </authorList>
    </citation>
    <scope>NUCLEOTIDE SEQUENCE [LARGE SCALE GENOMIC DNA]</scope>
    <source>
        <strain evidence="4">B19_G9</strain>
    </source>
</reference>